<evidence type="ECO:0000256" key="16">
    <source>
        <dbReference type="SAM" id="Phobius"/>
    </source>
</evidence>
<evidence type="ECO:0000256" key="11">
    <source>
        <dbReference type="ARBA" id="ARBA00023136"/>
    </source>
</evidence>
<proteinExistence type="inferred from homology"/>
<keyword evidence="13" id="KW-1208">Phospholipid metabolism</keyword>
<dbReference type="AlphaFoldDB" id="A0A1I5M446"/>
<evidence type="ECO:0000256" key="4">
    <source>
        <dbReference type="ARBA" id="ARBA00013174"/>
    </source>
</evidence>
<feature type="transmembrane region" description="Helical" evidence="16">
    <location>
        <begin position="204"/>
        <end position="237"/>
    </location>
</feature>
<comment type="subcellular location">
    <subcellularLocation>
        <location evidence="2">Endomembrane system</location>
        <topology evidence="2">Multi-pass membrane protein</topology>
    </subcellularLocation>
</comment>
<keyword evidence="10" id="KW-0443">Lipid metabolism</keyword>
<organism evidence="17 18">
    <name type="scientific">Tranquillimonas alkanivorans</name>
    <dbReference type="NCBI Taxonomy" id="441119"/>
    <lineage>
        <taxon>Bacteria</taxon>
        <taxon>Pseudomonadati</taxon>
        <taxon>Pseudomonadota</taxon>
        <taxon>Alphaproteobacteria</taxon>
        <taxon>Rhodobacterales</taxon>
        <taxon>Roseobacteraceae</taxon>
        <taxon>Tranquillimonas</taxon>
    </lineage>
</organism>
<gene>
    <name evidence="17" type="ORF">SAMN04488047_10262</name>
</gene>
<dbReference type="InterPro" id="IPR048254">
    <property type="entry name" value="CDP_ALCOHOL_P_TRANSF_CS"/>
</dbReference>
<feature type="transmembrane region" description="Helical" evidence="16">
    <location>
        <begin position="137"/>
        <end position="160"/>
    </location>
</feature>
<evidence type="ECO:0000256" key="12">
    <source>
        <dbReference type="ARBA" id="ARBA00023209"/>
    </source>
</evidence>
<dbReference type="Gene3D" id="1.20.120.1760">
    <property type="match status" value="1"/>
</dbReference>
<dbReference type="EMBL" id="FOXA01000002">
    <property type="protein sequence ID" value="SFP03821.1"/>
    <property type="molecule type" value="Genomic_DNA"/>
</dbReference>
<keyword evidence="8 16" id="KW-0812">Transmembrane</keyword>
<keyword evidence="7 15" id="KW-0808">Transferase</keyword>
<reference evidence="17 18" key="1">
    <citation type="submission" date="2016-10" db="EMBL/GenBank/DDBJ databases">
        <authorList>
            <person name="de Groot N.N."/>
        </authorList>
    </citation>
    <scope>NUCLEOTIDE SEQUENCE [LARGE SCALE GENOMIC DNA]</scope>
    <source>
        <strain evidence="17 18">DSM 19547</strain>
    </source>
</reference>
<dbReference type="EC" id="2.7.8.8" evidence="4"/>
<evidence type="ECO:0000256" key="14">
    <source>
        <dbReference type="ARBA" id="ARBA00032361"/>
    </source>
</evidence>
<sequence length="250" mass="27059">MAEREEKTRNEFALIQLLPNMLTVAAICAGLTAIRFGVQGDYIRAVLLILAAGVLDGLDGRIARLLRSSSPIGAELDSLADFLNFGVAAPLLIYFWALQDTRSAGWLSVLVFSVCCVIRLARFNVTAKTETKGSASAYFTGVPSPAGAGLVMLPMFISFAFADAPLIPDALICAWTAIVGFLMISRIPTWSFKTTRVSRENVKYFLVGFAFVGAALLTYAWITLVVLCITYVAMVVWALLRRSAASDQEG</sequence>
<dbReference type="RefSeq" id="WP_093418002.1">
    <property type="nucleotide sequence ID" value="NZ_FOXA01000002.1"/>
</dbReference>
<feature type="transmembrane region" description="Helical" evidence="16">
    <location>
        <begin position="104"/>
        <end position="125"/>
    </location>
</feature>
<dbReference type="PROSITE" id="PS00379">
    <property type="entry name" value="CDP_ALCOHOL_P_TRANSF"/>
    <property type="match status" value="1"/>
</dbReference>
<evidence type="ECO:0000256" key="6">
    <source>
        <dbReference type="ARBA" id="ARBA00022516"/>
    </source>
</evidence>
<dbReference type="GO" id="GO:0016020">
    <property type="term" value="C:membrane"/>
    <property type="evidence" value="ECO:0007669"/>
    <property type="project" value="InterPro"/>
</dbReference>
<dbReference type="STRING" id="441119.SAMN04488047_10262"/>
<keyword evidence="18" id="KW-1185">Reference proteome</keyword>
<evidence type="ECO:0000256" key="10">
    <source>
        <dbReference type="ARBA" id="ARBA00023098"/>
    </source>
</evidence>
<dbReference type="PANTHER" id="PTHR14269">
    <property type="entry name" value="CDP-DIACYLGLYCEROL--GLYCEROL-3-PHOSPHATE 3-PHOSPHATIDYLTRANSFERASE-RELATED"/>
    <property type="match status" value="1"/>
</dbReference>
<evidence type="ECO:0000256" key="8">
    <source>
        <dbReference type="ARBA" id="ARBA00022692"/>
    </source>
</evidence>
<evidence type="ECO:0000256" key="13">
    <source>
        <dbReference type="ARBA" id="ARBA00023264"/>
    </source>
</evidence>
<evidence type="ECO:0000256" key="2">
    <source>
        <dbReference type="ARBA" id="ARBA00004127"/>
    </source>
</evidence>
<dbReference type="InterPro" id="IPR004533">
    <property type="entry name" value="CDP-diaglyc--ser_O-PTrfase"/>
</dbReference>
<keyword evidence="6" id="KW-0444">Lipid biosynthesis</keyword>
<comment type="similarity">
    <text evidence="3 15">Belongs to the CDP-alcohol phosphatidyltransferase class-I family.</text>
</comment>
<evidence type="ECO:0000256" key="15">
    <source>
        <dbReference type="RuleBase" id="RU003750"/>
    </source>
</evidence>
<dbReference type="InterPro" id="IPR000462">
    <property type="entry name" value="CDP-OH_P_trans"/>
</dbReference>
<evidence type="ECO:0000256" key="7">
    <source>
        <dbReference type="ARBA" id="ARBA00022679"/>
    </source>
</evidence>
<feature type="transmembrane region" description="Helical" evidence="16">
    <location>
        <begin position="12"/>
        <end position="36"/>
    </location>
</feature>
<evidence type="ECO:0000313" key="18">
    <source>
        <dbReference type="Proteomes" id="UP000199356"/>
    </source>
</evidence>
<feature type="transmembrane region" description="Helical" evidence="16">
    <location>
        <begin position="166"/>
        <end position="184"/>
    </location>
</feature>
<name>A0A1I5M446_9RHOB</name>
<dbReference type="NCBIfam" id="TIGR00473">
    <property type="entry name" value="pssA"/>
    <property type="match status" value="1"/>
</dbReference>
<dbReference type="InterPro" id="IPR043130">
    <property type="entry name" value="CDP-OH_PTrfase_TM_dom"/>
</dbReference>
<dbReference type="OrthoDB" id="9777147at2"/>
<dbReference type="Pfam" id="PF01066">
    <property type="entry name" value="CDP-OH_P_transf"/>
    <property type="match status" value="1"/>
</dbReference>
<dbReference type="InterPro" id="IPR050324">
    <property type="entry name" value="CDP-alcohol_PTase-I"/>
</dbReference>
<dbReference type="GO" id="GO:0003882">
    <property type="term" value="F:CDP-diacylglycerol-serine O-phosphatidyltransferase activity"/>
    <property type="evidence" value="ECO:0007669"/>
    <property type="project" value="UniProtKB-EC"/>
</dbReference>
<evidence type="ECO:0000256" key="9">
    <source>
        <dbReference type="ARBA" id="ARBA00022989"/>
    </source>
</evidence>
<keyword evidence="12" id="KW-0594">Phospholipid biosynthesis</keyword>
<accession>A0A1I5M446</accession>
<dbReference type="PANTHER" id="PTHR14269:SF61">
    <property type="entry name" value="CDP-DIACYLGLYCEROL--SERINE O-PHOSPHATIDYLTRANSFERASE"/>
    <property type="match status" value="1"/>
</dbReference>
<evidence type="ECO:0000313" key="17">
    <source>
        <dbReference type="EMBL" id="SFP03821.1"/>
    </source>
</evidence>
<evidence type="ECO:0000256" key="5">
    <source>
        <dbReference type="ARBA" id="ARBA00017171"/>
    </source>
</evidence>
<keyword evidence="9 16" id="KW-1133">Transmembrane helix</keyword>
<protein>
    <recommendedName>
        <fullName evidence="5">CDP-diacylglycerol--serine O-phosphatidyltransferase</fullName>
        <ecNumber evidence="4">2.7.8.8</ecNumber>
    </recommendedName>
    <alternativeName>
        <fullName evidence="14">Phosphatidylserine synthase</fullName>
    </alternativeName>
</protein>
<dbReference type="Proteomes" id="UP000199356">
    <property type="component" value="Unassembled WGS sequence"/>
</dbReference>
<dbReference type="GO" id="GO:0008654">
    <property type="term" value="P:phospholipid biosynthetic process"/>
    <property type="evidence" value="ECO:0007669"/>
    <property type="project" value="UniProtKB-KW"/>
</dbReference>
<keyword evidence="11 16" id="KW-0472">Membrane</keyword>
<evidence type="ECO:0000256" key="1">
    <source>
        <dbReference type="ARBA" id="ARBA00000287"/>
    </source>
</evidence>
<comment type="catalytic activity">
    <reaction evidence="1">
        <text>a CDP-1,2-diacyl-sn-glycerol + L-serine = a 1,2-diacyl-sn-glycero-3-phospho-L-serine + CMP + H(+)</text>
        <dbReference type="Rhea" id="RHEA:16913"/>
        <dbReference type="ChEBI" id="CHEBI:15378"/>
        <dbReference type="ChEBI" id="CHEBI:33384"/>
        <dbReference type="ChEBI" id="CHEBI:57262"/>
        <dbReference type="ChEBI" id="CHEBI:58332"/>
        <dbReference type="ChEBI" id="CHEBI:60377"/>
        <dbReference type="EC" id="2.7.8.8"/>
    </reaction>
</comment>
<dbReference type="GO" id="GO:0012505">
    <property type="term" value="C:endomembrane system"/>
    <property type="evidence" value="ECO:0007669"/>
    <property type="project" value="UniProtKB-SubCell"/>
</dbReference>
<evidence type="ECO:0000256" key="3">
    <source>
        <dbReference type="ARBA" id="ARBA00010441"/>
    </source>
</evidence>